<evidence type="ECO:0000256" key="3">
    <source>
        <dbReference type="ARBA" id="ARBA00022884"/>
    </source>
</evidence>
<evidence type="ECO:0000313" key="7">
    <source>
        <dbReference type="EMBL" id="GAA0871200.1"/>
    </source>
</evidence>
<dbReference type="PANTHER" id="PTHR11078:SF3">
    <property type="entry name" value="ANTITERMINATION NUSB DOMAIN-CONTAINING PROTEIN"/>
    <property type="match status" value="1"/>
</dbReference>
<protein>
    <submittedName>
        <fullName evidence="7">Transcription antitermination factor NusB</fullName>
    </submittedName>
</protein>
<dbReference type="EMBL" id="BAAAFG010000002">
    <property type="protein sequence ID" value="GAA0871200.1"/>
    <property type="molecule type" value="Genomic_DNA"/>
</dbReference>
<accession>A0ABP3XS72</accession>
<keyword evidence="5" id="KW-0804">Transcription</keyword>
<keyword evidence="3" id="KW-0694">RNA-binding</keyword>
<evidence type="ECO:0000256" key="4">
    <source>
        <dbReference type="ARBA" id="ARBA00023015"/>
    </source>
</evidence>
<keyword evidence="2" id="KW-0889">Transcription antitermination</keyword>
<dbReference type="InterPro" id="IPR011605">
    <property type="entry name" value="NusB_fam"/>
</dbReference>
<evidence type="ECO:0000256" key="5">
    <source>
        <dbReference type="ARBA" id="ARBA00023163"/>
    </source>
</evidence>
<sequence length="314" mass="36568">MLTRRHIRVKVMQSMYAMEKSGNDNYKTEEKFLLKSMHEMYDLFLMQLSLFVELKEKEEDYLEKLSQKHLATAEDKDPNRKFANNALLSLLSNSKTLKKTIESRKLNFWSQNEEYISIVWNAVRISSHFEAYTSSKDTSLAEDRNFIISIFKEVIAPNEKLYEFIEDYKLTWIDDLPIVNTVILKFLQNVKLSGANEIAIPTLFKNEDDKEFALTLFEQALFNSEEYENEIEGKTPNWDKERIAHLDAILIKLAICELLTFSSIPVKVTINEYLEIAKEYSTPKSSIFINGVIDKLSKEFSKKGKLNKIGRGLQ</sequence>
<dbReference type="Gene3D" id="1.10.940.10">
    <property type="entry name" value="NusB-like"/>
    <property type="match status" value="1"/>
</dbReference>
<evidence type="ECO:0000313" key="8">
    <source>
        <dbReference type="Proteomes" id="UP001500507"/>
    </source>
</evidence>
<reference evidence="8" key="1">
    <citation type="journal article" date="2019" name="Int. J. Syst. Evol. Microbiol.">
        <title>The Global Catalogue of Microorganisms (GCM) 10K type strain sequencing project: providing services to taxonomists for standard genome sequencing and annotation.</title>
        <authorList>
            <consortium name="The Broad Institute Genomics Platform"/>
            <consortium name="The Broad Institute Genome Sequencing Center for Infectious Disease"/>
            <person name="Wu L."/>
            <person name="Ma J."/>
        </authorList>
    </citation>
    <scope>NUCLEOTIDE SEQUENCE [LARGE SCALE GENOMIC DNA]</scope>
    <source>
        <strain evidence="8">JCM 16082</strain>
    </source>
</reference>
<dbReference type="InterPro" id="IPR035926">
    <property type="entry name" value="NusB-like_sf"/>
</dbReference>
<name>A0ABP3XS72_9FLAO</name>
<comment type="caution">
    <text evidence="7">The sequence shown here is derived from an EMBL/GenBank/DDBJ whole genome shotgun (WGS) entry which is preliminary data.</text>
</comment>
<evidence type="ECO:0000256" key="1">
    <source>
        <dbReference type="ARBA" id="ARBA00005952"/>
    </source>
</evidence>
<organism evidence="7 8">
    <name type="scientific">Gangjinia marincola</name>
    <dbReference type="NCBI Taxonomy" id="578463"/>
    <lineage>
        <taxon>Bacteria</taxon>
        <taxon>Pseudomonadati</taxon>
        <taxon>Bacteroidota</taxon>
        <taxon>Flavobacteriia</taxon>
        <taxon>Flavobacteriales</taxon>
        <taxon>Flavobacteriaceae</taxon>
        <taxon>Gangjinia</taxon>
    </lineage>
</organism>
<evidence type="ECO:0000259" key="6">
    <source>
        <dbReference type="Pfam" id="PF01029"/>
    </source>
</evidence>
<dbReference type="Pfam" id="PF01029">
    <property type="entry name" value="NusB"/>
    <property type="match status" value="1"/>
</dbReference>
<keyword evidence="8" id="KW-1185">Reference proteome</keyword>
<comment type="similarity">
    <text evidence="1">Belongs to the NusB family.</text>
</comment>
<dbReference type="RefSeq" id="WP_343763023.1">
    <property type="nucleotide sequence ID" value="NZ_BAAAFG010000002.1"/>
</dbReference>
<proteinExistence type="inferred from homology"/>
<dbReference type="Proteomes" id="UP001500507">
    <property type="component" value="Unassembled WGS sequence"/>
</dbReference>
<gene>
    <name evidence="7" type="primary">nusB</name>
    <name evidence="7" type="ORF">GCM10009117_03460</name>
</gene>
<evidence type="ECO:0000256" key="2">
    <source>
        <dbReference type="ARBA" id="ARBA00022814"/>
    </source>
</evidence>
<dbReference type="InterPro" id="IPR006027">
    <property type="entry name" value="NusB_RsmB_TIM44"/>
</dbReference>
<dbReference type="PANTHER" id="PTHR11078">
    <property type="entry name" value="N UTILIZATION SUBSTANCE PROTEIN B-RELATED"/>
    <property type="match status" value="1"/>
</dbReference>
<dbReference type="SUPFAM" id="SSF48013">
    <property type="entry name" value="NusB-like"/>
    <property type="match status" value="1"/>
</dbReference>
<feature type="domain" description="NusB/RsmB/TIM44" evidence="6">
    <location>
        <begin position="206"/>
        <end position="298"/>
    </location>
</feature>
<keyword evidence="4" id="KW-0805">Transcription regulation</keyword>